<reference evidence="1" key="1">
    <citation type="submission" date="2019-11" db="EMBL/GenBank/DDBJ databases">
        <authorList>
            <person name="Feng L."/>
        </authorList>
    </citation>
    <scope>NUCLEOTIDE SEQUENCE</scope>
    <source>
        <strain evidence="1">BintestinalisLFYP9</strain>
    </source>
</reference>
<proteinExistence type="predicted"/>
<dbReference type="RefSeq" id="WP_138291834.1">
    <property type="nucleotide sequence ID" value="NZ_BAABZC010000001.1"/>
</dbReference>
<name>A0A6N2VND6_9BACE</name>
<organism evidence="1">
    <name type="scientific">Bacteroides intestinalis</name>
    <dbReference type="NCBI Taxonomy" id="329854"/>
    <lineage>
        <taxon>Bacteria</taxon>
        <taxon>Pseudomonadati</taxon>
        <taxon>Bacteroidota</taxon>
        <taxon>Bacteroidia</taxon>
        <taxon>Bacteroidales</taxon>
        <taxon>Bacteroidaceae</taxon>
        <taxon>Bacteroides</taxon>
    </lineage>
</organism>
<gene>
    <name evidence="1" type="ORF">BILFYP9_02650</name>
</gene>
<evidence type="ECO:0000313" key="1">
    <source>
        <dbReference type="EMBL" id="VYT30101.1"/>
    </source>
</evidence>
<protein>
    <submittedName>
        <fullName evidence="1">Uncharacterized protein</fullName>
    </submittedName>
</protein>
<accession>A0A6N2VND6</accession>
<dbReference type="AlphaFoldDB" id="A0A6N2VND6"/>
<sequence>MAEYRIIDGKYFFSYDASGGSCFGSYPDPTYIIKDIDAKILLTALGIKNENGLKWALDRLPHADNDIIRLKEFCDKNNISYHYEMED</sequence>
<dbReference type="EMBL" id="CACRSU010000029">
    <property type="protein sequence ID" value="VYT30101.1"/>
    <property type="molecule type" value="Genomic_DNA"/>
</dbReference>